<organism evidence="2 3">
    <name type="scientific">Methanobacterium bryantii</name>
    <dbReference type="NCBI Taxonomy" id="2161"/>
    <lineage>
        <taxon>Archaea</taxon>
        <taxon>Methanobacteriati</taxon>
        <taxon>Methanobacteriota</taxon>
        <taxon>Methanomada group</taxon>
        <taxon>Methanobacteria</taxon>
        <taxon>Methanobacteriales</taxon>
        <taxon>Methanobacteriaceae</taxon>
        <taxon>Methanobacterium</taxon>
    </lineage>
</organism>
<keyword evidence="1" id="KW-0812">Transmembrane</keyword>
<feature type="transmembrane region" description="Helical" evidence="1">
    <location>
        <begin position="34"/>
        <end position="52"/>
    </location>
</feature>
<protein>
    <submittedName>
        <fullName evidence="2">Uncharacterized protein</fullName>
    </submittedName>
</protein>
<accession>A0A2A2H3S4</accession>
<feature type="transmembrane region" description="Helical" evidence="1">
    <location>
        <begin position="145"/>
        <end position="166"/>
    </location>
</feature>
<keyword evidence="3" id="KW-1185">Reference proteome</keyword>
<dbReference type="Proteomes" id="UP000217784">
    <property type="component" value="Unassembled WGS sequence"/>
</dbReference>
<keyword evidence="1" id="KW-1133">Transmembrane helix</keyword>
<gene>
    <name evidence="2" type="ORF">ASJ80_02685</name>
</gene>
<dbReference type="Pfam" id="PF26045">
    <property type="entry name" value="OB_2TM_halo"/>
    <property type="match status" value="1"/>
</dbReference>
<dbReference type="OrthoDB" id="71578at2157"/>
<comment type="caution">
    <text evidence="2">The sequence shown here is derived from an EMBL/GenBank/DDBJ whole genome shotgun (WGS) entry which is preliminary data.</text>
</comment>
<dbReference type="AlphaFoldDB" id="A0A2A2H3S4"/>
<evidence type="ECO:0000313" key="2">
    <source>
        <dbReference type="EMBL" id="PAV03940.1"/>
    </source>
</evidence>
<evidence type="ECO:0000256" key="1">
    <source>
        <dbReference type="SAM" id="Phobius"/>
    </source>
</evidence>
<reference evidence="2 3" key="1">
    <citation type="journal article" date="2017" name="BMC Genomics">
        <title>Genomic analysis of methanogenic archaea reveals a shift towards energy conservation.</title>
        <authorList>
            <person name="Gilmore S.P."/>
            <person name="Henske J.K."/>
            <person name="Sexton J.A."/>
            <person name="Solomon K.V."/>
            <person name="Seppala S."/>
            <person name="Yoo J.I."/>
            <person name="Huyett L.M."/>
            <person name="Pressman A."/>
            <person name="Cogan J.Z."/>
            <person name="Kivenson V."/>
            <person name="Peng X."/>
            <person name="Tan Y."/>
            <person name="Valentine D.L."/>
            <person name="O'Malley M.A."/>
        </authorList>
    </citation>
    <scope>NUCLEOTIDE SEQUENCE [LARGE SCALE GENOMIC DNA]</scope>
    <source>
        <strain evidence="2 3">M.o.H.</strain>
    </source>
</reference>
<evidence type="ECO:0000313" key="3">
    <source>
        <dbReference type="Proteomes" id="UP000217784"/>
    </source>
</evidence>
<dbReference type="RefSeq" id="WP_069584089.1">
    <property type="nucleotide sequence ID" value="NZ_LMVM01000033.1"/>
</dbReference>
<proteinExistence type="predicted"/>
<keyword evidence="1" id="KW-0472">Membrane</keyword>
<name>A0A2A2H3S4_METBR</name>
<sequence>MKILIPERILYTYAKIVITINHENQLVVMDLKRTASVSLLAFILLGLCLYYHNYYDDNLKYPSTEAIESHYPEGSLVYITGSVTKPTKNGFNLRDGNNLDIVYNVTSNKKVQPIDYIQLLGILGHNYTINSTEIYAETNQGYEFIIFRSALALIVFILIFLWYWKFDFKRIEFIRRQ</sequence>
<dbReference type="InterPro" id="IPR058927">
    <property type="entry name" value="OB_2TM"/>
</dbReference>
<dbReference type="EMBL" id="LMVM01000033">
    <property type="protein sequence ID" value="PAV03940.1"/>
    <property type="molecule type" value="Genomic_DNA"/>
</dbReference>